<dbReference type="GO" id="GO:0005815">
    <property type="term" value="C:microtubule organizing center"/>
    <property type="evidence" value="ECO:0007669"/>
    <property type="project" value="InterPro"/>
</dbReference>
<feature type="region of interest" description="Disordered" evidence="4">
    <location>
        <begin position="413"/>
        <end position="483"/>
    </location>
</feature>
<evidence type="ECO:0000256" key="2">
    <source>
        <dbReference type="ARBA" id="ARBA00022490"/>
    </source>
</evidence>
<dbReference type="GO" id="GO:0005737">
    <property type="term" value="C:cytoplasm"/>
    <property type="evidence" value="ECO:0007669"/>
    <property type="project" value="UniProtKB-SubCell"/>
</dbReference>
<reference evidence="6 7" key="1">
    <citation type="submission" date="2015-07" db="EMBL/GenBank/DDBJ databases">
        <title>The genome of the fungus Escovopsis weberi, a specialized disease agent of ant agriculture.</title>
        <authorList>
            <person name="de Man T.J."/>
            <person name="Stajich J.E."/>
            <person name="Kubicek C.P."/>
            <person name="Chenthamara K."/>
            <person name="Atanasova L."/>
            <person name="Druzhinina I.S."/>
            <person name="Birnbaum S."/>
            <person name="Barribeau S.M."/>
            <person name="Teiling C."/>
            <person name="Suen G."/>
            <person name="Currie C."/>
            <person name="Gerardo N.M."/>
        </authorList>
    </citation>
    <scope>NUCLEOTIDE SEQUENCE [LARGE SCALE GENOMIC DNA]</scope>
</reference>
<keyword evidence="7" id="KW-1185">Reference proteome</keyword>
<protein>
    <recommendedName>
        <fullName evidence="5">Centrosomin N-terminal motif 1 domain-containing protein</fullName>
    </recommendedName>
</protein>
<comment type="caution">
    <text evidence="6">The sequence shown here is derived from an EMBL/GenBank/DDBJ whole genome shotgun (WGS) entry which is preliminary data.</text>
</comment>
<sequence length="853" mass="93067">MESTRQTAVSAFLQEKLQRERKAEDERLGHTTAIGRINTEMSASVDLGRAIPESPTRIEGMSLGSPRPRSSGGVIGGAEPPKKQSLGLMEMEKVLSKLHKQNFDLKLELFHRREKQTAFENQVEALENEKREIEQINDNLLEELDKRDKAIEEAVAMIVTLEARVKQLVSERDMVQQIDRDGFFYSQDYNNVKFENPQVPNLCVHKPPLRSQGDDTKSINRMPSFLSEKTENTENLRDVYLGVLGSAFSLQKVTDGEPEPEPENAHANGLASPTLSVLSESSFMSVYGKKEEAEGYPPPIDQPLSLDGAEPVQSGVFTPEVLQGMAKGKMGSLPGRSASANPFVKGRNAGPFSLSTGHFGHGYPGQQPERPSTTRSDGKRGPQPPPLQIGTPARSILKDGTRDALKRAIAEAHGGVRLHEQGFPPTPDTISTPGLDQMRGSNDSFINIHANRNQHHQQTACRDSFDSEKSDQQQNSGASLTESRPFLTTYSSFTEKRFKKDSKDALRGVFLRRSNTTRESSRRGNIIEEEEDRVDTDDDSDSRSLQSSMDIWMRESIKPAKKGSGGSGSSQPSPDLFGFPSSPLKSAWVPEAIFGATSPRPGQQGIGYDAAYLHDLLSLRQALFAANVAPAPPDRRSSLAHTNSGSASPRVVPIQPVQETDSKSRHLRGHSDTQAILQTPVQKFAQIQPGSEKRSHYPPIVGQQGGARAGFNRLFRRSTGDNLSANSTPKAVPPSASEQSLAEAPKITALNSGVPFWINKALAAGDENDRSGATPPPITTNPRQRRRNTAGAEMMPAHLQLHIAGREPMSDIPEGGRQSPVPQKLSAPGTPSGTGIRRKWLPAFTRTGSAKKA</sequence>
<dbReference type="OrthoDB" id="10251744at2759"/>
<feature type="region of interest" description="Disordered" evidence="4">
    <location>
        <begin position="805"/>
        <end position="853"/>
    </location>
</feature>
<feature type="compositionally biased region" description="Polar residues" evidence="4">
    <location>
        <begin position="428"/>
        <end position="445"/>
    </location>
</feature>
<feature type="region of interest" description="Disordered" evidence="4">
    <location>
        <begin position="766"/>
        <end position="787"/>
    </location>
</feature>
<evidence type="ECO:0000259" key="5">
    <source>
        <dbReference type="Pfam" id="PF07989"/>
    </source>
</evidence>
<name>A0A0M8MW31_ESCWE</name>
<feature type="region of interest" description="Disordered" evidence="4">
    <location>
        <begin position="630"/>
        <end position="669"/>
    </location>
</feature>
<feature type="region of interest" description="Disordered" evidence="4">
    <location>
        <begin position="327"/>
        <end position="396"/>
    </location>
</feature>
<organism evidence="6 7">
    <name type="scientific">Escovopsis weberi</name>
    <dbReference type="NCBI Taxonomy" id="150374"/>
    <lineage>
        <taxon>Eukaryota</taxon>
        <taxon>Fungi</taxon>
        <taxon>Dikarya</taxon>
        <taxon>Ascomycota</taxon>
        <taxon>Pezizomycotina</taxon>
        <taxon>Sordariomycetes</taxon>
        <taxon>Hypocreomycetidae</taxon>
        <taxon>Hypocreales</taxon>
        <taxon>Hypocreaceae</taxon>
        <taxon>Escovopsis</taxon>
    </lineage>
</organism>
<keyword evidence="2" id="KW-0963">Cytoplasm</keyword>
<feature type="region of interest" description="Disordered" evidence="4">
    <location>
        <begin position="55"/>
        <end position="83"/>
    </location>
</feature>
<feature type="region of interest" description="Disordered" evidence="4">
    <location>
        <begin position="516"/>
        <end position="579"/>
    </location>
</feature>
<evidence type="ECO:0000313" key="6">
    <source>
        <dbReference type="EMBL" id="KOS19788.1"/>
    </source>
</evidence>
<feature type="compositionally biased region" description="Acidic residues" evidence="4">
    <location>
        <begin position="527"/>
        <end position="540"/>
    </location>
</feature>
<evidence type="ECO:0000256" key="1">
    <source>
        <dbReference type="ARBA" id="ARBA00004496"/>
    </source>
</evidence>
<dbReference type="Proteomes" id="UP000053831">
    <property type="component" value="Unassembled WGS sequence"/>
</dbReference>
<gene>
    <name evidence="6" type="ORF">ESCO_001335</name>
</gene>
<dbReference type="Pfam" id="PF07989">
    <property type="entry name" value="Cnn_1N"/>
    <property type="match status" value="1"/>
</dbReference>
<evidence type="ECO:0000256" key="3">
    <source>
        <dbReference type="SAM" id="Coils"/>
    </source>
</evidence>
<evidence type="ECO:0000313" key="7">
    <source>
        <dbReference type="Proteomes" id="UP000053831"/>
    </source>
</evidence>
<keyword evidence="3" id="KW-0175">Coiled coil</keyword>
<feature type="compositionally biased region" description="Polar residues" evidence="4">
    <location>
        <begin position="472"/>
        <end position="483"/>
    </location>
</feature>
<feature type="coiled-coil region" evidence="3">
    <location>
        <begin position="116"/>
        <end position="171"/>
    </location>
</feature>
<proteinExistence type="predicted"/>
<dbReference type="EMBL" id="LGSR01000020">
    <property type="protein sequence ID" value="KOS19788.1"/>
    <property type="molecule type" value="Genomic_DNA"/>
</dbReference>
<feature type="region of interest" description="Disordered" evidence="4">
    <location>
        <begin position="252"/>
        <end position="273"/>
    </location>
</feature>
<evidence type="ECO:0000256" key="4">
    <source>
        <dbReference type="SAM" id="MobiDB-lite"/>
    </source>
</evidence>
<feature type="domain" description="Centrosomin N-terminal motif 1" evidence="5">
    <location>
        <begin position="90"/>
        <end position="154"/>
    </location>
</feature>
<accession>A0A0M8MW31</accession>
<comment type="subcellular location">
    <subcellularLocation>
        <location evidence="1">Cytoplasm</location>
    </subcellularLocation>
</comment>
<dbReference type="AlphaFoldDB" id="A0A0M8MW31"/>
<dbReference type="InterPro" id="IPR012943">
    <property type="entry name" value="Cnn_1N"/>
</dbReference>
<feature type="compositionally biased region" description="Low complexity" evidence="4">
    <location>
        <begin position="60"/>
        <end position="72"/>
    </location>
</feature>
<feature type="region of interest" description="Disordered" evidence="4">
    <location>
        <begin position="687"/>
        <end position="740"/>
    </location>
</feature>
<feature type="compositionally biased region" description="Polar residues" evidence="4">
    <location>
        <begin position="720"/>
        <end position="729"/>
    </location>
</feature>
<dbReference type="STRING" id="150374.A0A0M8MW31"/>